<organism evidence="2 3">
    <name type="scientific">Nocardia transvalensis</name>
    <dbReference type="NCBI Taxonomy" id="37333"/>
    <lineage>
        <taxon>Bacteria</taxon>
        <taxon>Bacillati</taxon>
        <taxon>Actinomycetota</taxon>
        <taxon>Actinomycetes</taxon>
        <taxon>Mycobacteriales</taxon>
        <taxon>Nocardiaceae</taxon>
        <taxon>Nocardia</taxon>
    </lineage>
</organism>
<dbReference type="Proteomes" id="UP000540412">
    <property type="component" value="Unassembled WGS sequence"/>
</dbReference>
<feature type="region of interest" description="Disordered" evidence="1">
    <location>
        <begin position="1"/>
        <end position="25"/>
    </location>
</feature>
<accession>A0A7W9PDM7</accession>
<proteinExistence type="predicted"/>
<evidence type="ECO:0000256" key="1">
    <source>
        <dbReference type="SAM" id="MobiDB-lite"/>
    </source>
</evidence>
<evidence type="ECO:0000313" key="2">
    <source>
        <dbReference type="EMBL" id="MBB5914120.1"/>
    </source>
</evidence>
<comment type="caution">
    <text evidence="2">The sequence shown here is derived from an EMBL/GenBank/DDBJ whole genome shotgun (WGS) entry which is preliminary data.</text>
</comment>
<protein>
    <submittedName>
        <fullName evidence="2">Uncharacterized protein</fullName>
    </submittedName>
</protein>
<name>A0A7W9PDM7_9NOCA</name>
<dbReference type="AlphaFoldDB" id="A0A7W9PDM7"/>
<evidence type="ECO:0000313" key="3">
    <source>
        <dbReference type="Proteomes" id="UP000540412"/>
    </source>
</evidence>
<dbReference type="EMBL" id="JACHIT010000001">
    <property type="protein sequence ID" value="MBB5914120.1"/>
    <property type="molecule type" value="Genomic_DNA"/>
</dbReference>
<reference evidence="2 3" key="1">
    <citation type="submission" date="2020-08" db="EMBL/GenBank/DDBJ databases">
        <title>Sequencing the genomes of 1000 actinobacteria strains.</title>
        <authorList>
            <person name="Klenk H.-P."/>
        </authorList>
    </citation>
    <scope>NUCLEOTIDE SEQUENCE [LARGE SCALE GENOMIC DNA]</scope>
    <source>
        <strain evidence="2 3">DSM 43582</strain>
    </source>
</reference>
<sequence>MLPHVSGVLLAGNPQADNETAPPVSRERCSYLAAETYLRLLRGCQTTSAVLRWGGDSSGR</sequence>
<keyword evidence="3" id="KW-1185">Reference proteome</keyword>
<gene>
    <name evidence="2" type="ORF">BJY24_002987</name>
</gene>